<feature type="region of interest" description="Disordered" evidence="1">
    <location>
        <begin position="227"/>
        <end position="248"/>
    </location>
</feature>
<reference evidence="2" key="1">
    <citation type="submission" date="2019-01" db="EMBL/GenBank/DDBJ databases">
        <title>Draft genome sequences of three monokaryotic isolates of the white-rot basidiomycete fungus Dichomitus squalens.</title>
        <authorList>
            <consortium name="DOE Joint Genome Institute"/>
            <person name="Lopez S.C."/>
            <person name="Andreopoulos B."/>
            <person name="Pangilinan J."/>
            <person name="Lipzen A."/>
            <person name="Riley R."/>
            <person name="Ahrendt S."/>
            <person name="Ng V."/>
            <person name="Barry K."/>
            <person name="Daum C."/>
            <person name="Grigoriev I.V."/>
            <person name="Hilden K.S."/>
            <person name="Makela M.R."/>
            <person name="de Vries R.P."/>
        </authorList>
    </citation>
    <scope>NUCLEOTIDE SEQUENCE [LARGE SCALE GENOMIC DNA]</scope>
    <source>
        <strain evidence="2">OM18370.1</strain>
    </source>
</reference>
<sequence>MDTVDIPFDSIWCPVCSRQIVPKRISVPIQPQPTPAPPASPTATQPKTSPREDAPARLTRGKTGTIRPRAQGLVHGTGRVKPNGAIKRSPTKDASQDATSGALPPTKPAAPVRHRTMIDQTPAPLYCSDECRLADLQSYHSAIDIKYNPERCASPRLPPVPPNSVSDIHGSQDDSDCSSGASYESRSSTSSPITTSAVVHPPTPKGDCGADAYSRLSAIYGFAPLPPPPPFTRKAPKASEESAPRLEGGVMMAARRIQAALCPEKPKKSSWGVPVHSDPEDDNKPIPGWTDGSNAWRASVYGFAPPRDFTRSDPDDAAIRAYGSYVASPHRSRGVHSTLGENKPAAEVKPSASTPSLPSRVVDSSTQELYRQYSASFTRRSESRSSLVRGVPLSTSPTGSARSSSAREFSLLKPGAEGRLLVPDVKMRRVNSSVSSIGGSSGTSWGSQSAIFSAGSVAGRKRSPLSRQNSDVSVDTAETQSEGDEYDAREAACSMPAVGKARPTATMRTWSYSSETFTYPIMRTAPKKEKRIERRVVDGVEQDVEVEVEVEEPIKRLFLFGGARD</sequence>
<feature type="compositionally biased region" description="Low complexity" evidence="1">
    <location>
        <begin position="178"/>
        <end position="196"/>
    </location>
</feature>
<feature type="compositionally biased region" description="Polar residues" evidence="1">
    <location>
        <begin position="465"/>
        <end position="480"/>
    </location>
</feature>
<accession>A0A4Q9MR02</accession>
<dbReference type="AlphaFoldDB" id="A0A4Q9MR02"/>
<evidence type="ECO:0000256" key="1">
    <source>
        <dbReference type="SAM" id="MobiDB-lite"/>
    </source>
</evidence>
<feature type="region of interest" description="Disordered" evidence="1">
    <location>
        <begin position="456"/>
        <end position="490"/>
    </location>
</feature>
<feature type="compositionally biased region" description="Polar residues" evidence="1">
    <location>
        <begin position="351"/>
        <end position="378"/>
    </location>
</feature>
<dbReference type="OrthoDB" id="3365472at2759"/>
<proteinExistence type="predicted"/>
<gene>
    <name evidence="2" type="ORF">BD311DRAFT_660132</name>
</gene>
<evidence type="ECO:0000313" key="2">
    <source>
        <dbReference type="EMBL" id="TBU29965.1"/>
    </source>
</evidence>
<feature type="region of interest" description="Disordered" evidence="1">
    <location>
        <begin position="263"/>
        <end position="291"/>
    </location>
</feature>
<feature type="compositionally biased region" description="Low complexity" evidence="1">
    <location>
        <begin position="394"/>
        <end position="407"/>
    </location>
</feature>
<name>A0A4Q9MR02_9APHY</name>
<organism evidence="2">
    <name type="scientific">Dichomitus squalens</name>
    <dbReference type="NCBI Taxonomy" id="114155"/>
    <lineage>
        <taxon>Eukaryota</taxon>
        <taxon>Fungi</taxon>
        <taxon>Dikarya</taxon>
        <taxon>Basidiomycota</taxon>
        <taxon>Agaricomycotina</taxon>
        <taxon>Agaricomycetes</taxon>
        <taxon>Polyporales</taxon>
        <taxon>Polyporaceae</taxon>
        <taxon>Dichomitus</taxon>
    </lineage>
</organism>
<protein>
    <submittedName>
        <fullName evidence="2">Uncharacterized protein</fullName>
    </submittedName>
</protein>
<feature type="region of interest" description="Disordered" evidence="1">
    <location>
        <begin position="151"/>
        <end position="206"/>
    </location>
</feature>
<feature type="compositionally biased region" description="Pro residues" evidence="1">
    <location>
        <begin position="30"/>
        <end position="40"/>
    </location>
</feature>
<feature type="region of interest" description="Disordered" evidence="1">
    <location>
        <begin position="325"/>
        <end position="407"/>
    </location>
</feature>
<dbReference type="EMBL" id="ML143409">
    <property type="protein sequence ID" value="TBU29965.1"/>
    <property type="molecule type" value="Genomic_DNA"/>
</dbReference>
<feature type="region of interest" description="Disordered" evidence="1">
    <location>
        <begin position="28"/>
        <end position="110"/>
    </location>
</feature>
<dbReference type="Proteomes" id="UP000292957">
    <property type="component" value="Unassembled WGS sequence"/>
</dbReference>